<comment type="caution">
    <text evidence="3">The sequence shown here is derived from an EMBL/GenBank/DDBJ whole genome shotgun (WGS) entry which is preliminary data.</text>
</comment>
<keyword evidence="1" id="KW-0472">Membrane</keyword>
<gene>
    <name evidence="3" type="ORF">GGQ59_001183</name>
</gene>
<evidence type="ECO:0008006" key="5">
    <source>
        <dbReference type="Google" id="ProtNLM"/>
    </source>
</evidence>
<dbReference type="EMBL" id="JACHOB010000002">
    <property type="protein sequence ID" value="MBB4658669.1"/>
    <property type="molecule type" value="Genomic_DNA"/>
</dbReference>
<proteinExistence type="predicted"/>
<name>A0A840I1H4_9PROT</name>
<keyword evidence="2" id="KW-0732">Signal</keyword>
<keyword evidence="1" id="KW-1133">Transmembrane helix</keyword>
<sequence length="187" mass="19041">MKSVAAVLAALGTLSAGAIANAAIELVSATNVVTPDSPVRFENNDVNDGGALVPANNTIDIVAGAMVDTFLLSFDVDESMPTPEGVGIYDFVLTVMGDMGTTGTFTITADEAGNGDQILSFASLGVMPNETLTFMFSGTGFSRGNPFTPQYTVIVDGVDGVVPIPAAGFLFAGALGAGGLLRRKKKA</sequence>
<organism evidence="3 4">
    <name type="scientific">Parvularcula dongshanensis</name>
    <dbReference type="NCBI Taxonomy" id="1173995"/>
    <lineage>
        <taxon>Bacteria</taxon>
        <taxon>Pseudomonadati</taxon>
        <taxon>Pseudomonadota</taxon>
        <taxon>Alphaproteobacteria</taxon>
        <taxon>Parvularculales</taxon>
        <taxon>Parvularculaceae</taxon>
        <taxon>Parvularcula</taxon>
    </lineage>
</organism>
<evidence type="ECO:0000256" key="2">
    <source>
        <dbReference type="SAM" id="SignalP"/>
    </source>
</evidence>
<feature type="transmembrane region" description="Helical" evidence="1">
    <location>
        <begin position="160"/>
        <end position="181"/>
    </location>
</feature>
<evidence type="ECO:0000313" key="3">
    <source>
        <dbReference type="EMBL" id="MBB4658669.1"/>
    </source>
</evidence>
<keyword evidence="1" id="KW-0812">Transmembrane</keyword>
<keyword evidence="4" id="KW-1185">Reference proteome</keyword>
<dbReference type="AlphaFoldDB" id="A0A840I1H4"/>
<accession>A0A840I1H4</accession>
<feature type="signal peptide" evidence="2">
    <location>
        <begin position="1"/>
        <end position="22"/>
    </location>
</feature>
<evidence type="ECO:0000313" key="4">
    <source>
        <dbReference type="Proteomes" id="UP000563524"/>
    </source>
</evidence>
<reference evidence="3 4" key="1">
    <citation type="submission" date="2020-08" db="EMBL/GenBank/DDBJ databases">
        <title>Genomic Encyclopedia of Type Strains, Phase IV (KMG-IV): sequencing the most valuable type-strain genomes for metagenomic binning, comparative biology and taxonomic classification.</title>
        <authorList>
            <person name="Goeker M."/>
        </authorList>
    </citation>
    <scope>NUCLEOTIDE SEQUENCE [LARGE SCALE GENOMIC DNA]</scope>
    <source>
        <strain evidence="3 4">DSM 102850</strain>
    </source>
</reference>
<feature type="chain" id="PRO_5032834730" description="VPLPA-CTERM sorting domain-containing protein" evidence="2">
    <location>
        <begin position="23"/>
        <end position="187"/>
    </location>
</feature>
<protein>
    <recommendedName>
        <fullName evidence="5">VPLPA-CTERM sorting domain-containing protein</fullName>
    </recommendedName>
</protein>
<evidence type="ECO:0000256" key="1">
    <source>
        <dbReference type="SAM" id="Phobius"/>
    </source>
</evidence>
<dbReference type="Proteomes" id="UP000563524">
    <property type="component" value="Unassembled WGS sequence"/>
</dbReference>